<dbReference type="OrthoDB" id="5282002at2759"/>
<accession>A0A6A6Y259</accession>
<reference evidence="3" key="2">
    <citation type="submission" date="2020-04" db="EMBL/GenBank/DDBJ databases">
        <authorList>
            <consortium name="NCBI Genome Project"/>
        </authorList>
    </citation>
    <scope>NUCLEOTIDE SEQUENCE</scope>
    <source>
        <strain evidence="3">CBS 304.34</strain>
    </source>
</reference>
<gene>
    <name evidence="1 3" type="ORF">BDZ99DRAFT_401009</name>
</gene>
<evidence type="ECO:0000313" key="3">
    <source>
        <dbReference type="RefSeq" id="XP_033569704.1"/>
    </source>
</evidence>
<proteinExistence type="predicted"/>
<sequence>PKPTIFNARLRQYEQALKYTADFEKTFAQYMESHDFEAAGRSGGLRMEEEHTIIEIAPFRLKMRLGDPGAKQEILRALVSEVSPWIRYVE</sequence>
<evidence type="ECO:0000313" key="2">
    <source>
        <dbReference type="Proteomes" id="UP000504636"/>
    </source>
</evidence>
<protein>
    <submittedName>
        <fullName evidence="1 3">Uncharacterized protein</fullName>
    </submittedName>
</protein>
<keyword evidence="2" id="KW-1185">Reference proteome</keyword>
<dbReference type="Proteomes" id="UP000504636">
    <property type="component" value="Unplaced"/>
</dbReference>
<reference evidence="1 3" key="1">
    <citation type="journal article" date="2020" name="Stud. Mycol.">
        <title>101 Dothideomycetes genomes: a test case for predicting lifestyles and emergence of pathogens.</title>
        <authorList>
            <person name="Haridas S."/>
            <person name="Albert R."/>
            <person name="Binder M."/>
            <person name="Bloem J."/>
            <person name="Labutti K."/>
            <person name="Salamov A."/>
            <person name="Andreopoulos B."/>
            <person name="Baker S."/>
            <person name="Barry K."/>
            <person name="Bills G."/>
            <person name="Bluhm B."/>
            <person name="Cannon C."/>
            <person name="Castanera R."/>
            <person name="Culley D."/>
            <person name="Daum C."/>
            <person name="Ezra D."/>
            <person name="Gonzalez J."/>
            <person name="Henrissat B."/>
            <person name="Kuo A."/>
            <person name="Liang C."/>
            <person name="Lipzen A."/>
            <person name="Lutzoni F."/>
            <person name="Magnuson J."/>
            <person name="Mondo S."/>
            <person name="Nolan M."/>
            <person name="Ohm R."/>
            <person name="Pangilinan J."/>
            <person name="Park H.-J."/>
            <person name="Ramirez L."/>
            <person name="Alfaro M."/>
            <person name="Sun H."/>
            <person name="Tritt A."/>
            <person name="Yoshinaga Y."/>
            <person name="Zwiers L.-H."/>
            <person name="Turgeon B."/>
            <person name="Goodwin S."/>
            <person name="Spatafora J."/>
            <person name="Crous P."/>
            <person name="Grigoriev I."/>
        </authorList>
    </citation>
    <scope>NUCLEOTIDE SEQUENCE</scope>
    <source>
        <strain evidence="1 3">CBS 304.34</strain>
    </source>
</reference>
<reference evidence="3" key="3">
    <citation type="submission" date="2025-04" db="UniProtKB">
        <authorList>
            <consortium name="RefSeq"/>
        </authorList>
    </citation>
    <scope>IDENTIFICATION</scope>
    <source>
        <strain evidence="3">CBS 304.34</strain>
    </source>
</reference>
<dbReference type="EMBL" id="MU003721">
    <property type="protein sequence ID" value="KAF2802740.1"/>
    <property type="molecule type" value="Genomic_DNA"/>
</dbReference>
<evidence type="ECO:0000313" key="1">
    <source>
        <dbReference type="EMBL" id="KAF2802740.1"/>
    </source>
</evidence>
<dbReference type="RefSeq" id="XP_033569704.1">
    <property type="nucleotide sequence ID" value="XM_033716202.1"/>
</dbReference>
<organism evidence="1">
    <name type="scientific">Mytilinidion resinicola</name>
    <dbReference type="NCBI Taxonomy" id="574789"/>
    <lineage>
        <taxon>Eukaryota</taxon>
        <taxon>Fungi</taxon>
        <taxon>Dikarya</taxon>
        <taxon>Ascomycota</taxon>
        <taxon>Pezizomycotina</taxon>
        <taxon>Dothideomycetes</taxon>
        <taxon>Pleosporomycetidae</taxon>
        <taxon>Mytilinidiales</taxon>
        <taxon>Mytilinidiaceae</taxon>
        <taxon>Mytilinidion</taxon>
    </lineage>
</organism>
<dbReference type="GeneID" id="54457095"/>
<dbReference type="AlphaFoldDB" id="A0A6A6Y259"/>
<name>A0A6A6Y259_9PEZI</name>
<feature type="non-terminal residue" evidence="1">
    <location>
        <position position="1"/>
    </location>
</feature>